<gene>
    <name evidence="2" type="ORF">RGQ15_09235</name>
</gene>
<comment type="caution">
    <text evidence="2">The sequence shown here is derived from an EMBL/GenBank/DDBJ whole genome shotgun (WGS) entry which is preliminary data.</text>
</comment>
<feature type="compositionally biased region" description="Basic and acidic residues" evidence="1">
    <location>
        <begin position="255"/>
        <end position="266"/>
    </location>
</feature>
<organism evidence="2 3">
    <name type="scientific">Paracoccus aurantius</name>
    <dbReference type="NCBI Taxonomy" id="3073814"/>
    <lineage>
        <taxon>Bacteria</taxon>
        <taxon>Pseudomonadati</taxon>
        <taxon>Pseudomonadota</taxon>
        <taxon>Alphaproteobacteria</taxon>
        <taxon>Rhodobacterales</taxon>
        <taxon>Paracoccaceae</taxon>
        <taxon>Paracoccus</taxon>
    </lineage>
</organism>
<proteinExistence type="predicted"/>
<accession>A0ABU2HRR8</accession>
<dbReference type="Proteomes" id="UP001269144">
    <property type="component" value="Unassembled WGS sequence"/>
</dbReference>
<reference evidence="3" key="1">
    <citation type="submission" date="2023-07" db="EMBL/GenBank/DDBJ databases">
        <title>Paracoccus sp. MBLB3053 whole genome sequence.</title>
        <authorList>
            <person name="Hwang C.Y."/>
            <person name="Cho E.-S."/>
            <person name="Seo M.-J."/>
        </authorList>
    </citation>
    <scope>NUCLEOTIDE SEQUENCE [LARGE SCALE GENOMIC DNA]</scope>
    <source>
        <strain evidence="3">MBLB3053</strain>
    </source>
</reference>
<feature type="compositionally biased region" description="Basic and acidic residues" evidence="1">
    <location>
        <begin position="274"/>
        <end position="284"/>
    </location>
</feature>
<feature type="region of interest" description="Disordered" evidence="1">
    <location>
        <begin position="1"/>
        <end position="66"/>
    </location>
</feature>
<sequence length="284" mass="30880">MSSHQQPFDDPERGEANLTDADVTSETRFGPRPVPKGHRPARDRLESRRIPPHGEVSPDGSRAYPRPSRLAKWMVLGGTGIAAAALTAGTVLAARQLSDMLGGDGRAKRRPQWPYRPDDAPTPRMHLSEPAEPEPTSQKSTSRPGRKRPRASLMDEIEANTATLTHSVDNVMRTVTSAVAGFRAVAAQSSEIVREFGDAADLVRDILERNSSSGKSRSRTRAQGFRPGHDGPKRPFHPAPKDPLAGDHPSAPPPDLRDDPLVHDPAEGPEDGGPSDHDPRRHRL</sequence>
<dbReference type="RefSeq" id="WP_311159917.1">
    <property type="nucleotide sequence ID" value="NZ_JAVQLW010000001.1"/>
</dbReference>
<keyword evidence="3" id="KW-1185">Reference proteome</keyword>
<feature type="region of interest" description="Disordered" evidence="1">
    <location>
        <begin position="99"/>
        <end position="153"/>
    </location>
</feature>
<evidence type="ECO:0000313" key="2">
    <source>
        <dbReference type="EMBL" id="MDS9467748.1"/>
    </source>
</evidence>
<evidence type="ECO:0000256" key="1">
    <source>
        <dbReference type="SAM" id="MobiDB-lite"/>
    </source>
</evidence>
<evidence type="ECO:0000313" key="3">
    <source>
        <dbReference type="Proteomes" id="UP001269144"/>
    </source>
</evidence>
<feature type="region of interest" description="Disordered" evidence="1">
    <location>
        <begin position="208"/>
        <end position="284"/>
    </location>
</feature>
<dbReference type="EMBL" id="JAVQLW010000001">
    <property type="protein sequence ID" value="MDS9467748.1"/>
    <property type="molecule type" value="Genomic_DNA"/>
</dbReference>
<name>A0ABU2HRR8_9RHOB</name>
<feature type="compositionally biased region" description="Basic and acidic residues" evidence="1">
    <location>
        <begin position="116"/>
        <end position="129"/>
    </location>
</feature>
<feature type="compositionally biased region" description="Basic and acidic residues" evidence="1">
    <location>
        <begin position="40"/>
        <end position="49"/>
    </location>
</feature>
<protein>
    <submittedName>
        <fullName evidence="2">Uncharacterized protein</fullName>
    </submittedName>
</protein>